<reference evidence="4 5" key="1">
    <citation type="submission" date="2016-10" db="EMBL/GenBank/DDBJ databases">
        <authorList>
            <person name="de Groot N.N."/>
        </authorList>
    </citation>
    <scope>NUCLEOTIDE SEQUENCE [LARGE SCALE GENOMIC DNA]</scope>
    <source>
        <strain evidence="4 5">DSM 23042</strain>
    </source>
</reference>
<dbReference type="AlphaFoldDB" id="A0A1H9U4I3"/>
<dbReference type="SUPFAM" id="SSF51735">
    <property type="entry name" value="NAD(P)-binding Rossmann-fold domains"/>
    <property type="match status" value="1"/>
</dbReference>
<dbReference type="InterPro" id="IPR036291">
    <property type="entry name" value="NAD(P)-bd_dom_sf"/>
</dbReference>
<evidence type="ECO:0000256" key="2">
    <source>
        <dbReference type="ARBA" id="ARBA00023445"/>
    </source>
</evidence>
<dbReference type="OrthoDB" id="9778052at2"/>
<gene>
    <name evidence="4" type="ORF">SAMN04490244_10523</name>
</gene>
<accession>A0A1H9U4I3</accession>
<dbReference type="Pfam" id="PF01370">
    <property type="entry name" value="Epimerase"/>
    <property type="match status" value="1"/>
</dbReference>
<comment type="similarity">
    <text evidence="2">Belongs to the NAD(P)-dependent epimerase/dehydratase family. Dihydroflavonol-4-reductase subfamily.</text>
</comment>
<organism evidence="4 5">
    <name type="scientific">Tranquillimonas rosea</name>
    <dbReference type="NCBI Taxonomy" id="641238"/>
    <lineage>
        <taxon>Bacteria</taxon>
        <taxon>Pseudomonadati</taxon>
        <taxon>Pseudomonadota</taxon>
        <taxon>Alphaproteobacteria</taxon>
        <taxon>Rhodobacterales</taxon>
        <taxon>Roseobacteraceae</taxon>
        <taxon>Tranquillimonas</taxon>
    </lineage>
</organism>
<dbReference type="RefSeq" id="WP_092692569.1">
    <property type="nucleotide sequence ID" value="NZ_FOGU01000005.1"/>
</dbReference>
<evidence type="ECO:0000313" key="5">
    <source>
        <dbReference type="Proteomes" id="UP000198885"/>
    </source>
</evidence>
<dbReference type="STRING" id="641238.SAMN04490244_10523"/>
<dbReference type="Proteomes" id="UP000198885">
    <property type="component" value="Unassembled WGS sequence"/>
</dbReference>
<dbReference type="PANTHER" id="PTHR10366:SF564">
    <property type="entry name" value="STEROL-4-ALPHA-CARBOXYLATE 3-DEHYDROGENASE, DECARBOXYLATING"/>
    <property type="match status" value="1"/>
</dbReference>
<dbReference type="InterPro" id="IPR050425">
    <property type="entry name" value="NAD(P)_dehydrat-like"/>
</dbReference>
<keyword evidence="5" id="KW-1185">Reference proteome</keyword>
<evidence type="ECO:0000259" key="3">
    <source>
        <dbReference type="Pfam" id="PF01370"/>
    </source>
</evidence>
<feature type="domain" description="NAD-dependent epimerase/dehydratase" evidence="3">
    <location>
        <begin position="5"/>
        <end position="248"/>
    </location>
</feature>
<name>A0A1H9U4I3_9RHOB</name>
<dbReference type="Gene3D" id="3.40.50.720">
    <property type="entry name" value="NAD(P)-binding Rossmann-like Domain"/>
    <property type="match status" value="1"/>
</dbReference>
<evidence type="ECO:0000256" key="1">
    <source>
        <dbReference type="ARBA" id="ARBA00023002"/>
    </source>
</evidence>
<protein>
    <submittedName>
        <fullName evidence="4">Dihydroflavonol-4-reductase</fullName>
    </submittedName>
</protein>
<dbReference type="PANTHER" id="PTHR10366">
    <property type="entry name" value="NAD DEPENDENT EPIMERASE/DEHYDRATASE"/>
    <property type="match status" value="1"/>
</dbReference>
<keyword evidence="1" id="KW-0560">Oxidoreductase</keyword>
<dbReference type="GO" id="GO:0016616">
    <property type="term" value="F:oxidoreductase activity, acting on the CH-OH group of donors, NAD or NADP as acceptor"/>
    <property type="evidence" value="ECO:0007669"/>
    <property type="project" value="TreeGrafter"/>
</dbReference>
<evidence type="ECO:0000313" key="4">
    <source>
        <dbReference type="EMBL" id="SES04232.1"/>
    </source>
</evidence>
<dbReference type="EMBL" id="FOGU01000005">
    <property type="protein sequence ID" value="SES04232.1"/>
    <property type="molecule type" value="Genomic_DNA"/>
</dbReference>
<dbReference type="FunFam" id="3.40.50.720:FF:000336">
    <property type="entry name" value="Aldehyde reductase"/>
    <property type="match status" value="1"/>
</dbReference>
<sequence length="342" mass="37585">MAHSVLVTGATGFIAKHIVLKLLDRGHTVVASARSKRREGELRAALGPNLTDQNALERLHVVALDLDKDEGWDAAMQDVDVLIHTASPFPMAQPEEESLVVRPAVDGTLRALGAAHRAGVKRTILTSSSVAVMNTSLSDGRPAYDETDWSDTDDPRATPYVKSKTLAERAAWDFVETEAAEMQLTTINPALVVGAPLDGNFGTSVQLIQRILNHQDPIQPPLGFPCVDVRDVAEMHVRAMERVETAGRRYIAAAEFLWLREMAEQLKATFPDRKIATREAPSWLVRILARVDRTIAAVAPNLDRRDEVSNARARDEMGMTFADPRESVVACARFLIENGLVK</sequence>
<dbReference type="InterPro" id="IPR001509">
    <property type="entry name" value="Epimerase_deHydtase"/>
</dbReference>
<proteinExistence type="inferred from homology"/>
<dbReference type="CDD" id="cd05227">
    <property type="entry name" value="AR_SDR_e"/>
    <property type="match status" value="1"/>
</dbReference>